<evidence type="ECO:0000256" key="1">
    <source>
        <dbReference type="ARBA" id="ARBA00006484"/>
    </source>
</evidence>
<keyword evidence="5" id="KW-1185">Reference proteome</keyword>
<evidence type="ECO:0000256" key="2">
    <source>
        <dbReference type="ARBA" id="ARBA00023002"/>
    </source>
</evidence>
<dbReference type="InterPro" id="IPR020904">
    <property type="entry name" value="Sc_DH/Rdtase_CS"/>
</dbReference>
<reference evidence="4" key="1">
    <citation type="submission" date="2020-11" db="EMBL/GenBank/DDBJ databases">
        <title>Sequencing the genomes of 1000 actinobacteria strains.</title>
        <authorList>
            <person name="Klenk H.-P."/>
        </authorList>
    </citation>
    <scope>NUCLEOTIDE SEQUENCE</scope>
    <source>
        <strain evidence="4">DSM 45356</strain>
    </source>
</reference>
<name>A0A8J7GJ40_9ACTN</name>
<proteinExistence type="inferred from homology"/>
<dbReference type="PROSITE" id="PS00061">
    <property type="entry name" value="ADH_SHORT"/>
    <property type="match status" value="1"/>
</dbReference>
<accession>A0A8J7GJ40</accession>
<dbReference type="Gene3D" id="3.40.50.720">
    <property type="entry name" value="NAD(P)-binding Rossmann-like Domain"/>
    <property type="match status" value="1"/>
</dbReference>
<comment type="similarity">
    <text evidence="1 3">Belongs to the short-chain dehydrogenases/reductases (SDR) family.</text>
</comment>
<dbReference type="PRINTS" id="PR00080">
    <property type="entry name" value="SDRFAMILY"/>
</dbReference>
<comment type="caution">
    <text evidence="4">The sequence shown here is derived from an EMBL/GenBank/DDBJ whole genome shotgun (WGS) entry which is preliminary data.</text>
</comment>
<dbReference type="RefSeq" id="WP_197004407.1">
    <property type="nucleotide sequence ID" value="NZ_BONS01000020.1"/>
</dbReference>
<gene>
    <name evidence="4" type="ORF">IW245_003749</name>
</gene>
<dbReference type="GO" id="GO:0016491">
    <property type="term" value="F:oxidoreductase activity"/>
    <property type="evidence" value="ECO:0007669"/>
    <property type="project" value="UniProtKB-KW"/>
</dbReference>
<protein>
    <submittedName>
        <fullName evidence="4">NAD(P)-dependent dehydrogenase (Short-subunit alcohol dehydrogenase family)</fullName>
    </submittedName>
</protein>
<evidence type="ECO:0000313" key="4">
    <source>
        <dbReference type="EMBL" id="MBG6137555.1"/>
    </source>
</evidence>
<dbReference type="Pfam" id="PF00106">
    <property type="entry name" value="adh_short"/>
    <property type="match status" value="1"/>
</dbReference>
<sequence length="269" mass="27767">MGNVVLITGTSTGIGRALALQAANAGHQVVATMRDTSRAGELADVADVRALDVTSAESVAELIAGVLRDHGRIDVLVNNAGAGHVGTVETDSVEDFQAVLDVNLLGVVRMTKAAMPHLRASRGRLVTVSSVGGVVGQPFNEAYCAAKFAVEGMMESLAPVAAQFGVRVSLVEPGAVATEFVANAVTDRAALLAGMGDYRPVLERYVARTEAAFAAAQSAEEVAAVVLSVVESEAPALRYQTSDRAREFVGVKLADLDGSRVLGVTSGMC</sequence>
<evidence type="ECO:0000313" key="5">
    <source>
        <dbReference type="Proteomes" id="UP000622552"/>
    </source>
</evidence>
<dbReference type="PRINTS" id="PR00081">
    <property type="entry name" value="GDHRDH"/>
</dbReference>
<dbReference type="Proteomes" id="UP000622552">
    <property type="component" value="Unassembled WGS sequence"/>
</dbReference>
<organism evidence="4 5">
    <name type="scientific">Longispora fulva</name>
    <dbReference type="NCBI Taxonomy" id="619741"/>
    <lineage>
        <taxon>Bacteria</taxon>
        <taxon>Bacillati</taxon>
        <taxon>Actinomycetota</taxon>
        <taxon>Actinomycetes</taxon>
        <taxon>Micromonosporales</taxon>
        <taxon>Micromonosporaceae</taxon>
        <taxon>Longispora</taxon>
    </lineage>
</organism>
<dbReference type="PANTHER" id="PTHR43391">
    <property type="entry name" value="RETINOL DEHYDROGENASE-RELATED"/>
    <property type="match status" value="1"/>
</dbReference>
<dbReference type="InterPro" id="IPR036291">
    <property type="entry name" value="NAD(P)-bd_dom_sf"/>
</dbReference>
<dbReference type="GO" id="GO:0005829">
    <property type="term" value="C:cytosol"/>
    <property type="evidence" value="ECO:0007669"/>
    <property type="project" value="TreeGrafter"/>
</dbReference>
<keyword evidence="2" id="KW-0560">Oxidoreductase</keyword>
<evidence type="ECO:0000256" key="3">
    <source>
        <dbReference type="RuleBase" id="RU000363"/>
    </source>
</evidence>
<dbReference type="PANTHER" id="PTHR43391:SF86">
    <property type="entry name" value="SHORT-CHAIN DEHYDROGENASE_REDUCTASE FAMILY PROTEIN"/>
    <property type="match status" value="1"/>
</dbReference>
<dbReference type="SUPFAM" id="SSF51735">
    <property type="entry name" value="NAD(P)-binding Rossmann-fold domains"/>
    <property type="match status" value="1"/>
</dbReference>
<dbReference type="AlphaFoldDB" id="A0A8J7GJ40"/>
<dbReference type="InterPro" id="IPR002347">
    <property type="entry name" value="SDR_fam"/>
</dbReference>
<dbReference type="EMBL" id="JADOUF010000001">
    <property type="protein sequence ID" value="MBG6137555.1"/>
    <property type="molecule type" value="Genomic_DNA"/>
</dbReference>